<organism evidence="2 3">
    <name type="scientific">Nitrospina gracilis (strain 3/211)</name>
    <dbReference type="NCBI Taxonomy" id="1266370"/>
    <lineage>
        <taxon>Bacteria</taxon>
        <taxon>Pseudomonadati</taxon>
        <taxon>Nitrospinota/Tectimicrobiota group</taxon>
        <taxon>Nitrospinota</taxon>
        <taxon>Nitrospinia</taxon>
        <taxon>Nitrospinales</taxon>
        <taxon>Nitrospinaceae</taxon>
        <taxon>Nitrospina</taxon>
    </lineage>
</organism>
<name>M1ZBY4_NITG3</name>
<comment type="caution">
    <text evidence="2">The sequence shown here is derived from an EMBL/GenBank/DDBJ whole genome shotgun (WGS) entry which is preliminary data.</text>
</comment>
<sequence>METSFAMKFRGTLIWIAVFAALAAYVGLVELPSEKKEQEQKDRAEKLLLFQESDVEKLTLQRGKAVTRIRRLDKNSWQIEEPVQAKASRSAVDQLIYELETARHSRIVEDNPADIAPFGLDSPRLIVTVHLKGGKTLSLELGNASPIGHSHYVRMGDSKAVYLSGLDARIIDKSANDLRDRSLFEFQTADVKGYSLHYQEETQTVTKKNDLWRLSGKVNGLADSDEVVNFLSSVQSADAVEFIDETPDALDIYGLDSPRIVFTVLLGGKEERTLTLRVGNEHKKGQHYAQWSETGNVFTLGQPLVTTLSRNAVTFLDKKLLTFEEKEIASITLKNQGETVILQRQDGKKDSGGNAWVLVQPENEAVNPAAINSLLFDLKDVRVKEFVEADRLDLFGLGNPAQVVTVQAEGGQTVSIRLGNSNMQKNLYFAQRTSDNAMFALNAEDVGKIFRSLHDLRDRKLFSIDAEKVGRIVLEYPDRAFELVRKDETWSLTRPERIESVPNHIGRGIVWTLNNLEYESINTSEKANNQMGWESPSLRVTVESAEEKPLARLTVGAPLTGKNRLYARVEGTPGWYTIKTRFLEEIPGNMDRFRGKAP</sequence>
<feature type="domain" description="DUF4340" evidence="1">
    <location>
        <begin position="212"/>
        <end position="349"/>
    </location>
</feature>
<dbReference type="Proteomes" id="UP000011704">
    <property type="component" value="Unassembled WGS sequence"/>
</dbReference>
<evidence type="ECO:0000259" key="1">
    <source>
        <dbReference type="Pfam" id="PF14238"/>
    </source>
</evidence>
<dbReference type="Pfam" id="PF14238">
    <property type="entry name" value="DUF4340"/>
    <property type="match status" value="3"/>
</dbReference>
<proteinExistence type="predicted"/>
<protein>
    <recommendedName>
        <fullName evidence="1">DUF4340 domain-containing protein</fullName>
    </recommendedName>
</protein>
<reference evidence="2 3" key="1">
    <citation type="journal article" date="2013" name="Front. Microbiol.">
        <title>The genome of Nitrospina gracilis illuminates the metabolism and evolution of the major marine nitrite oxidizer.</title>
        <authorList>
            <person name="Luecker S."/>
            <person name="Nowka B."/>
            <person name="Rattei T."/>
            <person name="Spieck E."/>
            <person name="and Daims H."/>
        </authorList>
    </citation>
    <scope>NUCLEOTIDE SEQUENCE [LARGE SCALE GENOMIC DNA]</scope>
    <source>
        <strain evidence="2 3">3/211</strain>
    </source>
</reference>
<evidence type="ECO:0000313" key="2">
    <source>
        <dbReference type="EMBL" id="CCQ90755.1"/>
    </source>
</evidence>
<feature type="domain" description="DUF4340" evidence="1">
    <location>
        <begin position="356"/>
        <end position="496"/>
    </location>
</feature>
<gene>
    <name evidence="2" type="ORF">NITGR_360093</name>
</gene>
<dbReference type="HOGENOM" id="CLU_456222_0_0_0"/>
<keyword evidence="3" id="KW-1185">Reference proteome</keyword>
<accession>M1ZBY4</accession>
<dbReference type="STRING" id="1266370.NITGR_360093"/>
<dbReference type="EMBL" id="CAQJ01000040">
    <property type="protein sequence ID" value="CCQ90755.1"/>
    <property type="molecule type" value="Genomic_DNA"/>
</dbReference>
<evidence type="ECO:0000313" key="3">
    <source>
        <dbReference type="Proteomes" id="UP000011704"/>
    </source>
</evidence>
<dbReference type="InParanoid" id="M1ZBY4"/>
<dbReference type="InterPro" id="IPR025641">
    <property type="entry name" value="DUF4340"/>
</dbReference>
<feature type="domain" description="DUF4340" evidence="1">
    <location>
        <begin position="77"/>
        <end position="207"/>
    </location>
</feature>
<dbReference type="AlphaFoldDB" id="M1ZBY4"/>